<gene>
    <name evidence="2" type="ORF">WH96_16445</name>
</gene>
<dbReference type="Proteomes" id="UP000035444">
    <property type="component" value="Unassembled WGS sequence"/>
</dbReference>
<sequence length="418" mass="46726">MDDRVFSKRTLLWLLVIGMLSFLGAFVASIYQDKLVKLNSYGANSYSESAVGHKAFTKLLQKMNFRTRISREIRGGFNFSDVKLVIEPQTASGLSNTLTGFSGVGSLIVLPKWDVRPDPQNSRWVKEMKLKQSGQVLNILEYVGNDLELIRNDTTLTAENFTWDSELFSLDQQLSVLAPQLIAENTDVLRPLVYNDQGILLAEVIQSDFFYDIDRTWVLSDPDILSNHGLDNAGNAAFIVSVINELTHGKTGGVIIDETSHGYASEPSLWQKMFEFPFAVVSLLVAVSVLFLAWSSFTRFGSPERSDQEYQTGKEFLIGNTAELLAFGGHGALMLKQYVDRSLQSVALNLHAPKNIEPYELLRWLDRVGHARGIGISSSEVIRTAEDLYKANTFNVLAAIRAAQNIHRWKQEMLHGTG</sequence>
<dbReference type="EMBL" id="LAQL01000012">
    <property type="protein sequence ID" value="KLN59636.1"/>
    <property type="molecule type" value="Genomic_DNA"/>
</dbReference>
<accession>A0A0H2MBQ5</accession>
<keyword evidence="1" id="KW-1133">Transmembrane helix</keyword>
<evidence type="ECO:0000313" key="2">
    <source>
        <dbReference type="EMBL" id="KLN59636.1"/>
    </source>
</evidence>
<name>A0A0H2MBQ5_9PROT</name>
<keyword evidence="1" id="KW-0812">Transmembrane</keyword>
<dbReference type="AlphaFoldDB" id="A0A0H2MBQ5"/>
<dbReference type="OrthoDB" id="7198805at2"/>
<feature type="transmembrane region" description="Helical" evidence="1">
    <location>
        <begin position="12"/>
        <end position="31"/>
    </location>
</feature>
<proteinExistence type="predicted"/>
<dbReference type="STRING" id="1489064.WH96_16445"/>
<evidence type="ECO:0000313" key="3">
    <source>
        <dbReference type="Proteomes" id="UP000035444"/>
    </source>
</evidence>
<keyword evidence="3" id="KW-1185">Reference proteome</keyword>
<keyword evidence="1" id="KW-0472">Membrane</keyword>
<evidence type="ECO:0000256" key="1">
    <source>
        <dbReference type="SAM" id="Phobius"/>
    </source>
</evidence>
<evidence type="ECO:0008006" key="4">
    <source>
        <dbReference type="Google" id="ProtNLM"/>
    </source>
</evidence>
<reference evidence="2 3" key="1">
    <citation type="submission" date="2015-03" db="EMBL/GenBank/DDBJ databases">
        <title>Genome Sequence of Kiloniella spongiae MEBiC09566, isolated from a marine sponge.</title>
        <authorList>
            <person name="Shao Z."/>
            <person name="Wang L."/>
            <person name="Li X."/>
        </authorList>
    </citation>
    <scope>NUCLEOTIDE SEQUENCE [LARGE SCALE GENOMIC DNA]</scope>
    <source>
        <strain evidence="2 3">MEBiC09566</strain>
    </source>
</reference>
<feature type="transmembrane region" description="Helical" evidence="1">
    <location>
        <begin position="276"/>
        <end position="297"/>
    </location>
</feature>
<comment type="caution">
    <text evidence="2">The sequence shown here is derived from an EMBL/GenBank/DDBJ whole genome shotgun (WGS) entry which is preliminary data.</text>
</comment>
<protein>
    <recommendedName>
        <fullName evidence="4">DUF4350 domain-containing protein</fullName>
    </recommendedName>
</protein>
<dbReference type="RefSeq" id="WP_047765316.1">
    <property type="nucleotide sequence ID" value="NZ_LAQL01000012.1"/>
</dbReference>
<organism evidence="2 3">
    <name type="scientific">Kiloniella spongiae</name>
    <dbReference type="NCBI Taxonomy" id="1489064"/>
    <lineage>
        <taxon>Bacteria</taxon>
        <taxon>Pseudomonadati</taxon>
        <taxon>Pseudomonadota</taxon>
        <taxon>Alphaproteobacteria</taxon>
        <taxon>Rhodospirillales</taxon>
        <taxon>Kiloniellaceae</taxon>
        <taxon>Kiloniella</taxon>
    </lineage>
</organism>